<reference evidence="3" key="1">
    <citation type="journal article" date="2019" name="Int. J. Syst. Evol. Microbiol.">
        <title>The Global Catalogue of Microorganisms (GCM) 10K type strain sequencing project: providing services to taxonomists for standard genome sequencing and annotation.</title>
        <authorList>
            <consortium name="The Broad Institute Genomics Platform"/>
            <consortium name="The Broad Institute Genome Sequencing Center for Infectious Disease"/>
            <person name="Wu L."/>
            <person name="Ma J."/>
        </authorList>
    </citation>
    <scope>NUCLEOTIDE SEQUENCE [LARGE SCALE GENOMIC DNA]</scope>
    <source>
        <strain evidence="3">JCM 17138</strain>
    </source>
</reference>
<accession>A0ABP7JC80</accession>
<keyword evidence="3" id="KW-1185">Reference proteome</keyword>
<evidence type="ECO:0000313" key="3">
    <source>
        <dbReference type="Proteomes" id="UP001501009"/>
    </source>
</evidence>
<dbReference type="InterPro" id="IPR013978">
    <property type="entry name" value="MEKHLA"/>
</dbReference>
<feature type="domain" description="MEKHLA" evidence="1">
    <location>
        <begin position="1"/>
        <end position="82"/>
    </location>
</feature>
<evidence type="ECO:0000313" key="2">
    <source>
        <dbReference type="EMBL" id="GAA3840948.1"/>
    </source>
</evidence>
<protein>
    <recommendedName>
        <fullName evidence="1">MEKHLA domain-containing protein</fullName>
    </recommendedName>
</protein>
<comment type="caution">
    <text evidence="2">The sequence shown here is derived from an EMBL/GenBank/DDBJ whole genome shotgun (WGS) entry which is preliminary data.</text>
</comment>
<proteinExistence type="predicted"/>
<dbReference type="Proteomes" id="UP001501009">
    <property type="component" value="Unassembled WGS sequence"/>
</dbReference>
<dbReference type="EMBL" id="BAABDE010000039">
    <property type="protein sequence ID" value="GAA3840948.1"/>
    <property type="molecule type" value="Genomic_DNA"/>
</dbReference>
<sequence>MFEYTRQEFVRFPSRLSAAPGGQSDWAGFVRSVTERGYASGCRGLRTAKSGRRCWTEDVTMWHLVDADGSHHGQAAVFRSWTDVSEDRTGG</sequence>
<evidence type="ECO:0000259" key="1">
    <source>
        <dbReference type="Pfam" id="PF08670"/>
    </source>
</evidence>
<organism evidence="2 3">
    <name type="scientific">Streptomyces coacervatus</name>
    <dbReference type="NCBI Taxonomy" id="647381"/>
    <lineage>
        <taxon>Bacteria</taxon>
        <taxon>Bacillati</taxon>
        <taxon>Actinomycetota</taxon>
        <taxon>Actinomycetes</taxon>
        <taxon>Kitasatosporales</taxon>
        <taxon>Streptomycetaceae</taxon>
        <taxon>Streptomyces</taxon>
    </lineage>
</organism>
<dbReference type="Pfam" id="PF08670">
    <property type="entry name" value="MEKHLA"/>
    <property type="match status" value="1"/>
</dbReference>
<name>A0ABP7JC80_9ACTN</name>
<gene>
    <name evidence="2" type="ORF">GCM10022403_086470</name>
</gene>